<sequence length="494" mass="55325">METIEANIAQRLASEAHKAWKRTEASNTATAYISTYINEYLNDEAGIIRRLNAFEQNNSDTMSSLLNTLQWREENKVYPKAKSVDSSILVVDEQGQVMVRGRQASLLPRSSSRQNELRRSEWEYLARGIETLEDARLALKAVYKQLHNPLCQAAIVVPVESVRLAELTAEVLSKIADVARMHYPGTVGQVYITASSTVLLEHARQSLQQMIRRVESSWEQGKVKFVLEEQLYAGSVELSQYAARTARLESAKQALLPLKRHLDGFVKQASSIYSGEADTEADEFHSARSDTCTESESSDTLTNKSTMTPIQLASLQRAVQSVQNMLRSINDSIVRDDSRIALAATKSKLAQQADVLMSTVAALNFGVSMMGNQATSNMHSQPSASGRAFIISAKDRSESKQSSLAQILMLPLVLLFGRPREVLRMLQALLSKAIRIVVRRLRRLPKLQTLLLLAYKHFRIYAMIFWTGALLAWQANAAIIWSNLSLHWQRGLVF</sequence>
<proteinExistence type="predicted"/>
<dbReference type="OrthoDB" id="5594814at2759"/>
<organism evidence="2 3">
    <name type="scientific">Coemansia brasiliensis</name>
    <dbReference type="NCBI Taxonomy" id="2650707"/>
    <lineage>
        <taxon>Eukaryota</taxon>
        <taxon>Fungi</taxon>
        <taxon>Fungi incertae sedis</taxon>
        <taxon>Zoopagomycota</taxon>
        <taxon>Kickxellomycotina</taxon>
        <taxon>Kickxellomycetes</taxon>
        <taxon>Kickxellales</taxon>
        <taxon>Kickxellaceae</taxon>
        <taxon>Coemansia</taxon>
    </lineage>
</organism>
<reference evidence="2" key="1">
    <citation type="submission" date="2022-07" db="EMBL/GenBank/DDBJ databases">
        <title>Phylogenomic reconstructions and comparative analyses of Kickxellomycotina fungi.</title>
        <authorList>
            <person name="Reynolds N.K."/>
            <person name="Stajich J.E."/>
            <person name="Barry K."/>
            <person name="Grigoriev I.V."/>
            <person name="Crous P."/>
            <person name="Smith M.E."/>
        </authorList>
    </citation>
    <scope>NUCLEOTIDE SEQUENCE</scope>
    <source>
        <strain evidence="2">NRRL 1566</strain>
    </source>
</reference>
<dbReference type="Gene3D" id="3.40.525.10">
    <property type="entry name" value="CRAL-TRIO lipid binding domain"/>
    <property type="match status" value="1"/>
</dbReference>
<keyword evidence="1" id="KW-1133">Transmembrane helix</keyword>
<keyword evidence="1" id="KW-0472">Membrane</keyword>
<evidence type="ECO:0000313" key="2">
    <source>
        <dbReference type="EMBL" id="KAJ2852129.1"/>
    </source>
</evidence>
<keyword evidence="3" id="KW-1185">Reference proteome</keyword>
<feature type="transmembrane region" description="Helical" evidence="1">
    <location>
        <begin position="458"/>
        <end position="481"/>
    </location>
</feature>
<name>A0A9W8IJH1_9FUNG</name>
<keyword evidence="1" id="KW-0812">Transmembrane</keyword>
<dbReference type="AlphaFoldDB" id="A0A9W8IJH1"/>
<evidence type="ECO:0000313" key="3">
    <source>
        <dbReference type="Proteomes" id="UP001139887"/>
    </source>
</evidence>
<gene>
    <name evidence="2" type="ORF">IWW36_000509</name>
</gene>
<dbReference type="InterPro" id="IPR036865">
    <property type="entry name" value="CRAL-TRIO_dom_sf"/>
</dbReference>
<protein>
    <submittedName>
        <fullName evidence="2">Uncharacterized protein</fullName>
    </submittedName>
</protein>
<evidence type="ECO:0000256" key="1">
    <source>
        <dbReference type="SAM" id="Phobius"/>
    </source>
</evidence>
<accession>A0A9W8IJH1</accession>
<dbReference type="Proteomes" id="UP001139887">
    <property type="component" value="Unassembled WGS sequence"/>
</dbReference>
<comment type="caution">
    <text evidence="2">The sequence shown here is derived from an EMBL/GenBank/DDBJ whole genome shotgun (WGS) entry which is preliminary data.</text>
</comment>
<dbReference type="EMBL" id="JANBUW010000005">
    <property type="protein sequence ID" value="KAJ2852129.1"/>
    <property type="molecule type" value="Genomic_DNA"/>
</dbReference>